<organism evidence="2">
    <name type="scientific">freshwater metagenome</name>
    <dbReference type="NCBI Taxonomy" id="449393"/>
    <lineage>
        <taxon>unclassified sequences</taxon>
        <taxon>metagenomes</taxon>
        <taxon>ecological metagenomes</taxon>
    </lineage>
</organism>
<keyword evidence="1" id="KW-0812">Transmembrane</keyword>
<dbReference type="EMBL" id="CAFBPJ010000041">
    <property type="protein sequence ID" value="CAB5013693.1"/>
    <property type="molecule type" value="Genomic_DNA"/>
</dbReference>
<sequence length="130" mass="14030">MGHVGPPHHTIRSSLLRERGSVLLETAIAIPMLFGIAMSLIWSLGVATTALSLGDVARESARAIARGENVEVIARKTNEQAPKAQININQSAESVLVELTQYVSLPMPMLDGLGFTVHRSALAARENFSW</sequence>
<evidence type="ECO:0000313" key="3">
    <source>
        <dbReference type="EMBL" id="CAB5013693.1"/>
    </source>
</evidence>
<name>A0A6J6NBV6_9ZZZZ</name>
<dbReference type="NCBIfam" id="NF041390">
    <property type="entry name" value="TadE_Rv3655c"/>
    <property type="match status" value="1"/>
</dbReference>
<dbReference type="InterPro" id="IPR049790">
    <property type="entry name" value="Rv3655c/TadE"/>
</dbReference>
<dbReference type="AlphaFoldDB" id="A0A6J6NBV6"/>
<evidence type="ECO:0000313" key="2">
    <source>
        <dbReference type="EMBL" id="CAB4683649.1"/>
    </source>
</evidence>
<gene>
    <name evidence="2" type="ORF">UFOPK2310_01393</name>
    <name evidence="3" type="ORF">UFOPK4092_00529</name>
</gene>
<proteinExistence type="predicted"/>
<feature type="transmembrane region" description="Helical" evidence="1">
    <location>
        <begin position="22"/>
        <end position="42"/>
    </location>
</feature>
<accession>A0A6J6NBV6</accession>
<dbReference type="EMBL" id="CAEZWW010000206">
    <property type="protein sequence ID" value="CAB4683649.1"/>
    <property type="molecule type" value="Genomic_DNA"/>
</dbReference>
<keyword evidence="1" id="KW-0472">Membrane</keyword>
<evidence type="ECO:0000256" key="1">
    <source>
        <dbReference type="SAM" id="Phobius"/>
    </source>
</evidence>
<reference evidence="2" key="1">
    <citation type="submission" date="2020-05" db="EMBL/GenBank/DDBJ databases">
        <authorList>
            <person name="Chiriac C."/>
            <person name="Salcher M."/>
            <person name="Ghai R."/>
            <person name="Kavagutti S V."/>
        </authorList>
    </citation>
    <scope>NUCLEOTIDE SEQUENCE</scope>
</reference>
<protein>
    <submittedName>
        <fullName evidence="2">Unannotated protein</fullName>
    </submittedName>
</protein>
<keyword evidence="1" id="KW-1133">Transmembrane helix</keyword>